<dbReference type="Proteomes" id="UP000595663">
    <property type="component" value="Chromosome"/>
</dbReference>
<proteinExistence type="predicted"/>
<keyword evidence="1" id="KW-0812">Transmembrane</keyword>
<feature type="transmembrane region" description="Helical" evidence="1">
    <location>
        <begin position="152"/>
        <end position="178"/>
    </location>
</feature>
<gene>
    <name evidence="2" type="ORF">AMJAP_1505</name>
</gene>
<evidence type="ECO:0000313" key="2">
    <source>
        <dbReference type="EMBL" id="BBB26100.1"/>
    </source>
</evidence>
<feature type="transmembrane region" description="Helical" evidence="1">
    <location>
        <begin position="24"/>
        <end position="48"/>
    </location>
</feature>
<feature type="transmembrane region" description="Helical" evidence="1">
    <location>
        <begin position="210"/>
        <end position="243"/>
    </location>
</feature>
<evidence type="ECO:0000313" key="3">
    <source>
        <dbReference type="Proteomes" id="UP000595663"/>
    </source>
</evidence>
<dbReference type="Pfam" id="PF09955">
    <property type="entry name" value="DUF2189"/>
    <property type="match status" value="1"/>
</dbReference>
<keyword evidence="3" id="KW-1185">Reference proteome</keyword>
<sequence>MTVQSKQERTPSVKGWLSRGWQDFLSTWAISMLFSSIFLVIALAAYWQLLKLDLGLVLYPFIAGFMIIAPLLVTGFQRVGRMLHEGRQPGFIDLLKGVREATPGIFFLTFVLCICYLIWVTDAIVIYGMYFGVKAVPISGELLSDPVLRESLFSYLMFTGLMGFVIAQMGFMVGAFSIPLIMHQKMSFVDAVFTSVATVWRHKWLMFRWALSLALLMLSTLVLVLPLLVVVLPVTAYASYAAYQDLLQPADS</sequence>
<keyword evidence="1" id="KW-1133">Transmembrane helix</keyword>
<evidence type="ECO:0000256" key="1">
    <source>
        <dbReference type="SAM" id="Phobius"/>
    </source>
</evidence>
<dbReference type="OrthoDB" id="8566566at2"/>
<accession>A0A7R6SSY4</accession>
<name>A0A7R6SSY4_9GAMM</name>
<dbReference type="InterPro" id="IPR018692">
    <property type="entry name" value="DUF2189"/>
</dbReference>
<dbReference type="AlphaFoldDB" id="A0A7R6SSY4"/>
<reference evidence="2 3" key="1">
    <citation type="journal article" date="2008" name="Int. J. Syst. Evol. Microbiol.">
        <title>Amphritea japonica sp. nov. and Amphritea balenae sp. nov., isolated from the sediment adjacent to sperm whale carcasses off Kagoshima, Japan.</title>
        <authorList>
            <person name="Miyazaki M."/>
            <person name="Nogi Y."/>
            <person name="Fujiwara Y."/>
            <person name="Kawato M."/>
            <person name="Nagahama T."/>
            <person name="Kubokawa K."/>
            <person name="Horikoshi K."/>
        </authorList>
    </citation>
    <scope>NUCLEOTIDE SEQUENCE [LARGE SCALE GENOMIC DNA]</scope>
    <source>
        <strain evidence="2 3">ATCC BAA-1530</strain>
    </source>
</reference>
<dbReference type="KEGG" id="ajp:AMJAP_1505"/>
<feature type="transmembrane region" description="Helical" evidence="1">
    <location>
        <begin position="105"/>
        <end position="132"/>
    </location>
</feature>
<feature type="transmembrane region" description="Helical" evidence="1">
    <location>
        <begin position="54"/>
        <end position="73"/>
    </location>
</feature>
<evidence type="ECO:0008006" key="4">
    <source>
        <dbReference type="Google" id="ProtNLM"/>
    </source>
</evidence>
<dbReference type="EMBL" id="AP014545">
    <property type="protein sequence ID" value="BBB26100.1"/>
    <property type="molecule type" value="Genomic_DNA"/>
</dbReference>
<protein>
    <recommendedName>
        <fullName evidence="4">DUF2189 domain-containing protein</fullName>
    </recommendedName>
</protein>
<organism evidence="2 3">
    <name type="scientific">Amphritea japonica ATCC BAA-1530</name>
    <dbReference type="NCBI Taxonomy" id="1278309"/>
    <lineage>
        <taxon>Bacteria</taxon>
        <taxon>Pseudomonadati</taxon>
        <taxon>Pseudomonadota</taxon>
        <taxon>Gammaproteobacteria</taxon>
        <taxon>Oceanospirillales</taxon>
        <taxon>Oceanospirillaceae</taxon>
        <taxon>Amphritea</taxon>
    </lineage>
</organism>
<keyword evidence="1" id="KW-0472">Membrane</keyword>